<evidence type="ECO:0000313" key="2">
    <source>
        <dbReference type="Proteomes" id="UP000824988"/>
    </source>
</evidence>
<proteinExistence type="predicted"/>
<gene>
    <name evidence="1" type="ORF">MoryE10_34310</name>
</gene>
<dbReference type="InterPro" id="IPR024364">
    <property type="entry name" value="Baseplate_phage_T4-like"/>
</dbReference>
<reference evidence="1" key="1">
    <citation type="submission" date="2019-06" db="EMBL/GenBank/DDBJ databases">
        <title>Complete genome sequence of Methylogaea oryzae strain JCM16910.</title>
        <authorList>
            <person name="Asakawa S."/>
        </authorList>
    </citation>
    <scope>NUCLEOTIDE SEQUENCE</scope>
    <source>
        <strain evidence="1">E10</strain>
    </source>
</reference>
<dbReference type="Pfam" id="PF12322">
    <property type="entry name" value="T4_baseplate"/>
    <property type="match status" value="1"/>
</dbReference>
<sequence>MPAVMVLNAATLLDAWERGAAQAPLRRALTLLSAGWPEASPEELAGLTMGQRDGRLLTLREALFGPRFEAVAACPQCGEKLELAFSAQEIRVPAAELAESHCVEIDGHQVRFVPPASADLLDVAETAAGSGQRERLLGRCVQSVSRQGGSVEIAALPETVRQGVMEAMAQADPQADVQVALDCPACLHRWSMAFDILAYLWGEIEDWAARLLLDVHTLASAYGWSERDILAMSSRRRRFYLDRVGG</sequence>
<accession>A0A8D5AP93</accession>
<keyword evidence="2" id="KW-1185">Reference proteome</keyword>
<dbReference type="Proteomes" id="UP000824988">
    <property type="component" value="Chromosome"/>
</dbReference>
<dbReference type="AlphaFoldDB" id="A0A8D5AP93"/>
<name>A0A8D5AP93_9GAMM</name>
<protein>
    <recommendedName>
        <fullName evidence="3">Phage baseplate protein</fullName>
    </recommendedName>
</protein>
<dbReference type="EMBL" id="AP019782">
    <property type="protein sequence ID" value="BBL72825.1"/>
    <property type="molecule type" value="Genomic_DNA"/>
</dbReference>
<organism evidence="1 2">
    <name type="scientific">Methylogaea oryzae</name>
    <dbReference type="NCBI Taxonomy" id="1295382"/>
    <lineage>
        <taxon>Bacteria</taxon>
        <taxon>Pseudomonadati</taxon>
        <taxon>Pseudomonadota</taxon>
        <taxon>Gammaproteobacteria</taxon>
        <taxon>Methylococcales</taxon>
        <taxon>Methylococcaceae</taxon>
        <taxon>Methylogaea</taxon>
    </lineage>
</organism>
<dbReference type="KEGG" id="moz:MoryE10_34310"/>
<evidence type="ECO:0008006" key="3">
    <source>
        <dbReference type="Google" id="ProtNLM"/>
    </source>
</evidence>
<evidence type="ECO:0000313" key="1">
    <source>
        <dbReference type="EMBL" id="BBL72825.1"/>
    </source>
</evidence>